<evidence type="ECO:0000256" key="6">
    <source>
        <dbReference type="ARBA" id="ARBA00023065"/>
    </source>
</evidence>
<dbReference type="InterPro" id="IPR003684">
    <property type="entry name" value="Porin_alphabac"/>
</dbReference>
<evidence type="ECO:0000256" key="2">
    <source>
        <dbReference type="ARBA" id="ARBA00022448"/>
    </source>
</evidence>
<keyword evidence="5 10" id="KW-0732">Signal</keyword>
<dbReference type="GO" id="GO:0046930">
    <property type="term" value="C:pore complex"/>
    <property type="evidence" value="ECO:0007669"/>
    <property type="project" value="UniProtKB-KW"/>
</dbReference>
<evidence type="ECO:0000313" key="12">
    <source>
        <dbReference type="Proteomes" id="UP000035503"/>
    </source>
</evidence>
<dbReference type="RefSeq" id="WP_047263948.1">
    <property type="nucleotide sequence ID" value="NZ_CP004021.1"/>
</dbReference>
<keyword evidence="2 10" id="KW-0813">Transport</keyword>
<dbReference type="AlphaFoldDB" id="A0A0G3I862"/>
<keyword evidence="9 10" id="KW-0998">Cell outer membrane</keyword>
<gene>
    <name evidence="11" type="ORF">G293_01250</name>
</gene>
<dbReference type="STRING" id="1277257.G293_01250"/>
<dbReference type="GO" id="GO:0006811">
    <property type="term" value="P:monoatomic ion transport"/>
    <property type="evidence" value="ECO:0007669"/>
    <property type="project" value="UniProtKB-KW"/>
</dbReference>
<dbReference type="PATRIC" id="fig|1277257.4.peg.274"/>
<evidence type="ECO:0000256" key="4">
    <source>
        <dbReference type="ARBA" id="ARBA00022692"/>
    </source>
</evidence>
<keyword evidence="4 10" id="KW-0812">Transmembrane</keyword>
<keyword evidence="8 10" id="KW-0472">Membrane</keyword>
<comment type="function">
    <text evidence="10">Forms passive diffusion pores that allow small molecular weight hydrophilic materials across the outer membrane.</text>
</comment>
<evidence type="ECO:0000313" key="11">
    <source>
        <dbReference type="EMBL" id="AKK19882.1"/>
    </source>
</evidence>
<keyword evidence="12" id="KW-1185">Reference proteome</keyword>
<proteinExistence type="inferred from homology"/>
<dbReference type="GO" id="GO:0009279">
    <property type="term" value="C:cell outer membrane"/>
    <property type="evidence" value="ECO:0007669"/>
    <property type="project" value="UniProtKB-SubCell"/>
</dbReference>
<dbReference type="SUPFAM" id="SSF56935">
    <property type="entry name" value="Porins"/>
    <property type="match status" value="1"/>
</dbReference>
<dbReference type="GO" id="GO:0015288">
    <property type="term" value="F:porin activity"/>
    <property type="evidence" value="ECO:0007669"/>
    <property type="project" value="UniProtKB-KW"/>
</dbReference>
<evidence type="ECO:0000256" key="9">
    <source>
        <dbReference type="ARBA" id="ARBA00023237"/>
    </source>
</evidence>
<sequence length="346" mass="38063">MKCKKFFLGSVAVFAIISYSESFAEVRKNKAVICRNNCEKGYSKISDFLPYVKSNGSIGGSFVHQWANGASTTSLHKFPIKGMVELGLMQPTIFGPIKGNTKWNMEASDLSSIGFSNPSIRSISFTLPSIKFVLDQLYVSMNGLKVGHYTPWSDEVSSVYDSAVLRNVNDDLDKMTSLAYQRSYGSYKAGISVDLLQKTDNKQGFGLGYMASYALGNMTSTVTGGYDVKTKNIVMRGNVSSSLGNKGTVDFGAIWASGANSYYDQSRYSVFGGYKMSVLQDVSVSLGGQYFWKVKSNESPKNNLFSSGVEVRYDMPRGLQAKTSVNYKYEKEKSGIDLSFGLKKSF</sequence>
<dbReference type="Pfam" id="PF02530">
    <property type="entry name" value="Porin_2"/>
    <property type="match status" value="1"/>
</dbReference>
<accession>A0A0G3I862</accession>
<evidence type="ECO:0000256" key="7">
    <source>
        <dbReference type="ARBA" id="ARBA00023114"/>
    </source>
</evidence>
<dbReference type="EMBL" id="CP004021">
    <property type="protein sequence ID" value="AKK19882.1"/>
    <property type="molecule type" value="Genomic_DNA"/>
</dbReference>
<feature type="chain" id="PRO_5009360666" description="Porin" evidence="10">
    <location>
        <begin position="25"/>
        <end position="346"/>
    </location>
</feature>
<keyword evidence="7 10" id="KW-0626">Porin</keyword>
<comment type="domain">
    <text evidence="10">Consists of 16-stranded beta-barrel sheets, with large surface-exposed loops, that form a transmembrane pore at the center of each barrel. The pore is partially ocluded by a peptide loop that folds into the pore lumen.</text>
</comment>
<protein>
    <recommendedName>
        <fullName evidence="10">Porin</fullName>
    </recommendedName>
</protein>
<comment type="subcellular location">
    <subcellularLocation>
        <location evidence="10">Cell outer membrane</location>
        <topology evidence="10">Multi-pass membrane protein</topology>
    </subcellularLocation>
</comment>
<name>A0A0G3I862_LIBAF</name>
<keyword evidence="6 10" id="KW-0406">Ion transport</keyword>
<comment type="similarity">
    <text evidence="1 10">Belongs to the alphaproteobacteria porin family.</text>
</comment>
<reference evidence="11 12" key="1">
    <citation type="journal article" date="2015" name="Genome Announc.">
        <title>Complete Genome Sequence of 'Candidatus Liberibacter africanus,' a Bacterium Associated with Citrus Huanglongbing.</title>
        <authorList>
            <person name="Lin H."/>
            <person name="Pietersen G."/>
            <person name="Han C."/>
            <person name="Read D.A."/>
            <person name="Lou B."/>
            <person name="Gupta G."/>
            <person name="Civerolo E.L."/>
        </authorList>
    </citation>
    <scope>NUCLEOTIDE SEQUENCE [LARGE SCALE GENOMIC DNA]</scope>
    <source>
        <strain evidence="11 12">PTSAPSY</strain>
    </source>
</reference>
<feature type="signal peptide" evidence="10">
    <location>
        <begin position="1"/>
        <end position="24"/>
    </location>
</feature>
<dbReference type="OrthoDB" id="7801681at2"/>
<evidence type="ECO:0000256" key="5">
    <source>
        <dbReference type="ARBA" id="ARBA00022729"/>
    </source>
</evidence>
<evidence type="ECO:0000256" key="3">
    <source>
        <dbReference type="ARBA" id="ARBA00022452"/>
    </source>
</evidence>
<keyword evidence="3 10" id="KW-1134">Transmembrane beta strand</keyword>
<dbReference type="Proteomes" id="UP000035503">
    <property type="component" value="Chromosome"/>
</dbReference>
<evidence type="ECO:0000256" key="1">
    <source>
        <dbReference type="ARBA" id="ARBA00009521"/>
    </source>
</evidence>
<organism evidence="11 12">
    <name type="scientific">Candidatus Liberibacter africanus PTSAPSY</name>
    <dbReference type="NCBI Taxonomy" id="1277257"/>
    <lineage>
        <taxon>Bacteria</taxon>
        <taxon>Pseudomonadati</taxon>
        <taxon>Pseudomonadota</taxon>
        <taxon>Alphaproteobacteria</taxon>
        <taxon>Hyphomicrobiales</taxon>
        <taxon>Rhizobiaceae</taxon>
        <taxon>Liberibacter</taxon>
    </lineage>
</organism>
<dbReference type="KEGG" id="lau:G293_01250"/>
<evidence type="ECO:0000256" key="8">
    <source>
        <dbReference type="ARBA" id="ARBA00023136"/>
    </source>
</evidence>
<evidence type="ECO:0000256" key="10">
    <source>
        <dbReference type="RuleBase" id="RU364005"/>
    </source>
</evidence>